<comment type="caution">
    <text evidence="1">The sequence shown here is derived from an EMBL/GenBank/DDBJ whole genome shotgun (WGS) entry which is preliminary data.</text>
</comment>
<dbReference type="PIRSF" id="PIRSF021290">
    <property type="entry name" value="DUF1273"/>
    <property type="match status" value="1"/>
</dbReference>
<dbReference type="STRING" id="157733.AB986_02665"/>
<dbReference type="AlphaFoldDB" id="A0A0J6CYL4"/>
<dbReference type="NCBIfam" id="NF010181">
    <property type="entry name" value="PRK13660.1"/>
    <property type="match status" value="1"/>
</dbReference>
<dbReference type="Proteomes" id="UP000035996">
    <property type="component" value="Unassembled WGS sequence"/>
</dbReference>
<accession>A0A0J6CYL4</accession>
<dbReference type="RefSeq" id="WP_048309320.1">
    <property type="nucleotide sequence ID" value="NZ_CP119526.1"/>
</dbReference>
<organism evidence="1 2">
    <name type="scientific">Guptibacillus hwajinpoensis</name>
    <dbReference type="NCBI Taxonomy" id="208199"/>
    <lineage>
        <taxon>Bacteria</taxon>
        <taxon>Bacillati</taxon>
        <taxon>Bacillota</taxon>
        <taxon>Bacilli</taxon>
        <taxon>Bacillales</taxon>
        <taxon>Guptibacillaceae</taxon>
        <taxon>Guptibacillus</taxon>
    </lineage>
</organism>
<dbReference type="Pfam" id="PF06908">
    <property type="entry name" value="YpsA"/>
    <property type="match status" value="1"/>
</dbReference>
<proteinExistence type="predicted"/>
<dbReference type="SUPFAM" id="SSF102405">
    <property type="entry name" value="MCP/YpsA-like"/>
    <property type="match status" value="1"/>
</dbReference>
<sequence length="191" mass="22079">MANVLLVTGYKAHELGIFNDNHPGLPIIKAALRMRMLQLIEERDFEWILISGQTGVELWAGETALDLREEYPDLKLAVLTPFLDQESKWKEPTQEYYNMIIAEADFVESITSRPYENPGQLKAKNEFLVKKSDAMLVLFDEDTPGSPDFYLKESKNRQRNDPGYEIFTITPIDLDLLEQDLRESNPDFYSQ</sequence>
<dbReference type="PANTHER" id="PTHR38440">
    <property type="entry name" value="UPF0398 PROTEIN YPSA"/>
    <property type="match status" value="1"/>
</dbReference>
<dbReference type="OrthoDB" id="2301957at2"/>
<reference evidence="1" key="1">
    <citation type="submission" date="2015-06" db="EMBL/GenBank/DDBJ databases">
        <authorList>
            <person name="Liu B."/>
            <person name="Wang J."/>
            <person name="Zhu Y."/>
            <person name="Liu G."/>
            <person name="Chen Q."/>
            <person name="Zheng C."/>
            <person name="Che J."/>
            <person name="Ge C."/>
            <person name="Shi H."/>
            <person name="Pan Z."/>
            <person name="Liu X."/>
        </authorList>
    </citation>
    <scope>NUCLEOTIDE SEQUENCE [LARGE SCALE GENOMIC DNA]</scope>
    <source>
        <strain evidence="1">DSM 16346</strain>
    </source>
</reference>
<keyword evidence="2" id="KW-1185">Reference proteome</keyword>
<dbReference type="PATRIC" id="fig|157733.3.peg.2747"/>
<evidence type="ECO:0000313" key="2">
    <source>
        <dbReference type="Proteomes" id="UP000035996"/>
    </source>
</evidence>
<dbReference type="EMBL" id="LELK01000001">
    <property type="protein sequence ID" value="KMM38235.1"/>
    <property type="molecule type" value="Genomic_DNA"/>
</dbReference>
<protein>
    <submittedName>
        <fullName evidence="1">Uncharacterized protein</fullName>
    </submittedName>
</protein>
<dbReference type="PANTHER" id="PTHR38440:SF1">
    <property type="entry name" value="UPF0398 PROTEIN SPR0331"/>
    <property type="match status" value="1"/>
</dbReference>
<dbReference type="Gene3D" id="3.40.50.450">
    <property type="match status" value="1"/>
</dbReference>
<name>A0A0J6CYL4_9BACL</name>
<evidence type="ECO:0000313" key="1">
    <source>
        <dbReference type="EMBL" id="KMM38235.1"/>
    </source>
</evidence>
<dbReference type="InterPro" id="IPR010697">
    <property type="entry name" value="YspA"/>
</dbReference>
<gene>
    <name evidence="1" type="ORF">AB986_02665</name>
</gene>